<evidence type="ECO:0000256" key="2">
    <source>
        <dbReference type="ARBA" id="ARBA00022723"/>
    </source>
</evidence>
<dbReference type="SMART" id="SM00702">
    <property type="entry name" value="P4Hc"/>
    <property type="match status" value="1"/>
</dbReference>
<dbReference type="InterPro" id="IPR023550">
    <property type="entry name" value="PKHD_hydroxylase"/>
</dbReference>
<dbReference type="PANTHER" id="PTHR41536">
    <property type="entry name" value="PKHD-TYPE HYDROXYLASE YBIX"/>
    <property type="match status" value="1"/>
</dbReference>
<feature type="domain" description="Fe2OG dioxygenase" evidence="8">
    <location>
        <begin position="95"/>
        <end position="196"/>
    </location>
</feature>
<keyword evidence="2 7" id="KW-0479">Metal-binding</keyword>
<keyword evidence="6 7" id="KW-0408">Iron</keyword>
<dbReference type="PROSITE" id="PS51471">
    <property type="entry name" value="FE2OG_OXY"/>
    <property type="match status" value="1"/>
</dbReference>
<keyword evidence="5 7" id="KW-0560">Oxidoreductase</keyword>
<dbReference type="Gene3D" id="2.60.120.620">
    <property type="entry name" value="q2cbj1_9rhob like domain"/>
    <property type="match status" value="1"/>
</dbReference>
<dbReference type="Pfam" id="PF13640">
    <property type="entry name" value="2OG-FeII_Oxy_3"/>
    <property type="match status" value="1"/>
</dbReference>
<evidence type="ECO:0000313" key="10">
    <source>
        <dbReference type="Proteomes" id="UP000321485"/>
    </source>
</evidence>
<keyword evidence="4 7" id="KW-0223">Dioxygenase</keyword>
<dbReference type="GO" id="GO:0006879">
    <property type="term" value="P:intracellular iron ion homeostasis"/>
    <property type="evidence" value="ECO:0007669"/>
    <property type="project" value="TreeGrafter"/>
</dbReference>
<dbReference type="GO" id="GO:0006974">
    <property type="term" value="P:DNA damage response"/>
    <property type="evidence" value="ECO:0007669"/>
    <property type="project" value="TreeGrafter"/>
</dbReference>
<keyword evidence="3 7" id="KW-0847">Vitamin C</keyword>
<accession>A0A561XF49</accession>
<dbReference type="HAMAP" id="MF_00657">
    <property type="entry name" value="Hydroxyl_YbiX"/>
    <property type="match status" value="1"/>
</dbReference>
<feature type="binding site" evidence="7">
    <location>
        <position position="177"/>
    </location>
    <ligand>
        <name>Fe cation</name>
        <dbReference type="ChEBI" id="CHEBI:24875"/>
    </ligand>
</feature>
<evidence type="ECO:0000256" key="6">
    <source>
        <dbReference type="ARBA" id="ARBA00023004"/>
    </source>
</evidence>
<dbReference type="Pfam" id="PF18331">
    <property type="entry name" value="PKHD_C"/>
    <property type="match status" value="1"/>
</dbReference>
<evidence type="ECO:0000256" key="5">
    <source>
        <dbReference type="ARBA" id="ARBA00023002"/>
    </source>
</evidence>
<dbReference type="SUPFAM" id="SSF51197">
    <property type="entry name" value="Clavaminate synthase-like"/>
    <property type="match status" value="1"/>
</dbReference>
<dbReference type="NCBIfam" id="NF003974">
    <property type="entry name" value="PRK05467.1-3"/>
    <property type="match status" value="1"/>
</dbReference>
<gene>
    <name evidence="9" type="ORF">ATF69_3738</name>
</gene>
<comment type="cofactor">
    <cofactor evidence="7">
        <name>Fe(2+)</name>
        <dbReference type="ChEBI" id="CHEBI:29033"/>
    </cofactor>
    <text evidence="7">Binds 1 Fe(2+) ion per subunit.</text>
</comment>
<dbReference type="Gene3D" id="4.10.860.20">
    <property type="entry name" value="Rabenosyn, Rab binding domain"/>
    <property type="match status" value="1"/>
</dbReference>
<dbReference type="GO" id="GO:0005506">
    <property type="term" value="F:iron ion binding"/>
    <property type="evidence" value="ECO:0007669"/>
    <property type="project" value="UniProtKB-UniRule"/>
</dbReference>
<dbReference type="EMBL" id="VJWE01000016">
    <property type="protein sequence ID" value="TWG34733.1"/>
    <property type="molecule type" value="Genomic_DNA"/>
</dbReference>
<evidence type="ECO:0000256" key="3">
    <source>
        <dbReference type="ARBA" id="ARBA00022896"/>
    </source>
</evidence>
<evidence type="ECO:0000256" key="1">
    <source>
        <dbReference type="ARBA" id="ARBA00001961"/>
    </source>
</evidence>
<feature type="binding site" evidence="7">
    <location>
        <position position="187"/>
    </location>
    <ligand>
        <name>2-oxoglutarate</name>
        <dbReference type="ChEBI" id="CHEBI:16810"/>
    </ligand>
</feature>
<evidence type="ECO:0000259" key="8">
    <source>
        <dbReference type="PROSITE" id="PS51471"/>
    </source>
</evidence>
<proteinExistence type="inferred from homology"/>
<dbReference type="NCBIfam" id="NF003975">
    <property type="entry name" value="PRK05467.1-4"/>
    <property type="match status" value="1"/>
</dbReference>
<dbReference type="InterPro" id="IPR041097">
    <property type="entry name" value="PKHD_C"/>
</dbReference>
<name>A0A561XF49_ACIDE</name>
<sequence>MNRPRHCPGPVHNGSMFLHIQDVLTADEVAFFRQKLWAADAPWVDGTRSAGGQAVHQKNNLQLAQASELSAQLQGLVKAALNRNALFFSAALPRRIYNPLFNKYGDGANYYGNHVDSAVMHSRADSCWVRSDLSCTLFLTPPDDYDGGELVIAEALGEKRIKLPAGDMILYPSSTVHQVAPVTRGHRVSSFFWVESMVRGLEQRQLLFDMDMALLKLRQTHGDTDPSAIALSGTYHNLLRMWADV</sequence>
<protein>
    <submittedName>
        <fullName evidence="9">PKHD-type hydroxylase</fullName>
    </submittedName>
</protein>
<feature type="binding site" evidence="7">
    <location>
        <position position="114"/>
    </location>
    <ligand>
        <name>Fe cation</name>
        <dbReference type="ChEBI" id="CHEBI:24875"/>
    </ligand>
</feature>
<evidence type="ECO:0000256" key="4">
    <source>
        <dbReference type="ARBA" id="ARBA00022964"/>
    </source>
</evidence>
<dbReference type="InterPro" id="IPR044862">
    <property type="entry name" value="Pro_4_hyd_alph_FE2OG_OXY"/>
</dbReference>
<dbReference type="Proteomes" id="UP000321485">
    <property type="component" value="Unassembled WGS sequence"/>
</dbReference>
<comment type="cofactor">
    <cofactor evidence="1 7">
        <name>L-ascorbate</name>
        <dbReference type="ChEBI" id="CHEBI:38290"/>
    </cofactor>
</comment>
<feature type="binding site" evidence="7">
    <location>
        <position position="116"/>
    </location>
    <ligand>
        <name>Fe cation</name>
        <dbReference type="ChEBI" id="CHEBI:24875"/>
    </ligand>
</feature>
<dbReference type="InterPro" id="IPR005123">
    <property type="entry name" value="Oxoglu/Fe-dep_dioxygenase_dom"/>
</dbReference>
<evidence type="ECO:0000313" key="9">
    <source>
        <dbReference type="EMBL" id="TWG34733.1"/>
    </source>
</evidence>
<reference evidence="9 10" key="1">
    <citation type="journal article" date="2015" name="Stand. Genomic Sci.">
        <title>Genomic Encyclopedia of Bacterial and Archaeal Type Strains, Phase III: the genomes of soil and plant-associated and newly described type strains.</title>
        <authorList>
            <person name="Whitman W.B."/>
            <person name="Woyke T."/>
            <person name="Klenk H.P."/>
            <person name="Zhou Y."/>
            <person name="Lilburn T.G."/>
            <person name="Beck B.J."/>
            <person name="De Vos P."/>
            <person name="Vandamme P."/>
            <person name="Eisen J.A."/>
            <person name="Garrity G."/>
            <person name="Hugenholtz P."/>
            <person name="Kyrpides N.C."/>
        </authorList>
    </citation>
    <scope>NUCLEOTIDE SEQUENCE [LARGE SCALE GENOMIC DNA]</scope>
    <source>
        <strain evidence="9 10">DSM 64</strain>
    </source>
</reference>
<organism evidence="9 10">
    <name type="scientific">Acidovorax delafieldii</name>
    <name type="common">Pseudomonas delafieldii</name>
    <dbReference type="NCBI Taxonomy" id="47920"/>
    <lineage>
        <taxon>Bacteria</taxon>
        <taxon>Pseudomonadati</taxon>
        <taxon>Pseudomonadota</taxon>
        <taxon>Betaproteobacteria</taxon>
        <taxon>Burkholderiales</taxon>
        <taxon>Comamonadaceae</taxon>
        <taxon>Acidovorax</taxon>
    </lineage>
</organism>
<comment type="caution">
    <text evidence="9">The sequence shown here is derived from an EMBL/GenBank/DDBJ whole genome shotgun (WGS) entry which is preliminary data.</text>
</comment>
<dbReference type="AlphaFoldDB" id="A0A561XF49"/>
<dbReference type="InterPro" id="IPR006620">
    <property type="entry name" value="Pro_4_hyd_alph"/>
</dbReference>
<evidence type="ECO:0000256" key="7">
    <source>
        <dbReference type="HAMAP-Rule" id="MF_00657"/>
    </source>
</evidence>
<dbReference type="GO" id="GO:0016706">
    <property type="term" value="F:2-oxoglutarate-dependent dioxygenase activity"/>
    <property type="evidence" value="ECO:0007669"/>
    <property type="project" value="UniProtKB-UniRule"/>
</dbReference>
<dbReference type="GO" id="GO:0031418">
    <property type="term" value="F:L-ascorbic acid binding"/>
    <property type="evidence" value="ECO:0007669"/>
    <property type="project" value="UniProtKB-KW"/>
</dbReference>
<dbReference type="PANTHER" id="PTHR41536:SF1">
    <property type="entry name" value="PKHD-TYPE HYDROXYLASE YBIX"/>
    <property type="match status" value="1"/>
</dbReference>